<proteinExistence type="predicted"/>
<dbReference type="SUPFAM" id="SSF51366">
    <property type="entry name" value="Ribulose-phoshate binding barrel"/>
    <property type="match status" value="1"/>
</dbReference>
<evidence type="ECO:0000256" key="2">
    <source>
        <dbReference type="ARBA" id="ARBA00023277"/>
    </source>
</evidence>
<dbReference type="InterPro" id="IPR011060">
    <property type="entry name" value="RibuloseP-bd_barrel"/>
</dbReference>
<protein>
    <submittedName>
        <fullName evidence="5">Orotidine 5-phosphate decarboxylase</fullName>
    </submittedName>
</protein>
<dbReference type="FunFam" id="3.20.20.70:FF:000022">
    <property type="entry name" value="3-keto-L-gulonate-6-phosphate decarboxylase UlaD"/>
    <property type="match status" value="1"/>
</dbReference>
<name>A0A7C4JL58_STAMA</name>
<evidence type="ECO:0000313" key="5">
    <source>
        <dbReference type="EMBL" id="HGQ73760.1"/>
    </source>
</evidence>
<evidence type="ECO:0000256" key="1">
    <source>
        <dbReference type="ARBA" id="ARBA00023239"/>
    </source>
</evidence>
<dbReference type="PANTHER" id="PTHR35039:SF3">
    <property type="entry name" value="3-KETO-L-GULONATE-6-PHOSPHATE DECARBOXYLASE SGBH-RELATED"/>
    <property type="match status" value="1"/>
</dbReference>
<evidence type="ECO:0000259" key="3">
    <source>
        <dbReference type="SMART" id="SM00934"/>
    </source>
</evidence>
<dbReference type="GO" id="GO:0033982">
    <property type="term" value="F:3-dehydro-L-gulonate-6-phosphate decarboxylase activity"/>
    <property type="evidence" value="ECO:0007669"/>
    <property type="project" value="TreeGrafter"/>
</dbReference>
<accession>A0A7C4JL58</accession>
<dbReference type="EMBL" id="DTBE01000027">
    <property type="protein sequence ID" value="HGQ59278.1"/>
    <property type="molecule type" value="Genomic_DNA"/>
</dbReference>
<dbReference type="AlphaFoldDB" id="A0A7C4JL58"/>
<dbReference type="GO" id="GO:0004590">
    <property type="term" value="F:orotidine-5'-phosphate decarboxylase activity"/>
    <property type="evidence" value="ECO:0007669"/>
    <property type="project" value="InterPro"/>
</dbReference>
<dbReference type="Pfam" id="PF00215">
    <property type="entry name" value="OMPdecase"/>
    <property type="match status" value="1"/>
</dbReference>
<dbReference type="Gene3D" id="3.20.20.70">
    <property type="entry name" value="Aldolase class I"/>
    <property type="match status" value="1"/>
</dbReference>
<dbReference type="EMBL" id="DTBP01000013">
    <property type="protein sequence ID" value="HGQ73760.1"/>
    <property type="molecule type" value="Genomic_DNA"/>
</dbReference>
<gene>
    <name evidence="4" type="ORF">ENU09_00910</name>
    <name evidence="5" type="ORF">ENU20_01605</name>
</gene>
<dbReference type="GO" id="GO:0019854">
    <property type="term" value="P:L-ascorbic acid catabolic process"/>
    <property type="evidence" value="ECO:0007669"/>
    <property type="project" value="TreeGrafter"/>
</dbReference>
<organism evidence="5">
    <name type="scientific">Staphylothermus marinus</name>
    <dbReference type="NCBI Taxonomy" id="2280"/>
    <lineage>
        <taxon>Archaea</taxon>
        <taxon>Thermoproteota</taxon>
        <taxon>Thermoprotei</taxon>
        <taxon>Desulfurococcales</taxon>
        <taxon>Desulfurococcaceae</taxon>
        <taxon>Staphylothermus</taxon>
    </lineage>
</organism>
<dbReference type="SMART" id="SM00934">
    <property type="entry name" value="OMPdecase"/>
    <property type="match status" value="1"/>
</dbReference>
<dbReference type="PANTHER" id="PTHR35039">
    <property type="entry name" value="3-KETO-L-GULONATE-6-PHOSPHATE DECARBOXYLASE SGBH-RELATED"/>
    <property type="match status" value="1"/>
</dbReference>
<keyword evidence="1" id="KW-0456">Lyase</keyword>
<comment type="caution">
    <text evidence="5">The sequence shown here is derived from an EMBL/GenBank/DDBJ whole genome shotgun (WGS) entry which is preliminary data.</text>
</comment>
<dbReference type="InterPro" id="IPR013785">
    <property type="entry name" value="Aldolase_TIM"/>
</dbReference>
<dbReference type="InterPro" id="IPR001754">
    <property type="entry name" value="OMPdeCOase_dom"/>
</dbReference>
<evidence type="ECO:0000313" key="4">
    <source>
        <dbReference type="EMBL" id="HGQ59278.1"/>
    </source>
</evidence>
<dbReference type="GO" id="GO:0006207">
    <property type="term" value="P:'de novo' pyrimidine nucleobase biosynthetic process"/>
    <property type="evidence" value="ECO:0007669"/>
    <property type="project" value="InterPro"/>
</dbReference>
<keyword evidence="2" id="KW-0119">Carbohydrate metabolism</keyword>
<sequence length="220" mass="23997">MKPVLQVALDFTDLYDALELATKLSSSVGKENLWIEAGTPLIKSWGRVAVKLLKEFTGCTVVADTKTMDTGGLEAELFYRAGADVVTILGLADDSTVKEAIGKAREYNKLVAIDLINHPNPINRAVEVVESGADIVIYHVGIDVQKKRGLSVTDMINELIELRKRIQNRIAVAGGIKHGDTRRFLDIGIDIIIVGSAITKSDNPVEATKRFIEELLSSKP</sequence>
<reference evidence="5" key="1">
    <citation type="journal article" date="2020" name="mSystems">
        <title>Genome- and Community-Level Interaction Insights into Carbon Utilization and Element Cycling Functions of Hydrothermarchaeota in Hydrothermal Sediment.</title>
        <authorList>
            <person name="Zhou Z."/>
            <person name="Liu Y."/>
            <person name="Xu W."/>
            <person name="Pan J."/>
            <person name="Luo Z.H."/>
            <person name="Li M."/>
        </authorList>
    </citation>
    <scope>NUCLEOTIDE SEQUENCE [LARGE SCALE GENOMIC DNA]</scope>
    <source>
        <strain evidence="4">SpSt-638</strain>
        <strain evidence="5">SpSt-648</strain>
    </source>
</reference>
<feature type="domain" description="Orotidine 5'-phosphate decarboxylase" evidence="3">
    <location>
        <begin position="4"/>
        <end position="211"/>
    </location>
</feature>